<comment type="caution">
    <text evidence="3">The sequence shown here is derived from an EMBL/GenBank/DDBJ whole genome shotgun (WGS) entry which is preliminary data.</text>
</comment>
<gene>
    <name evidence="3" type="ORF">CDQ91_06115</name>
</gene>
<keyword evidence="4" id="KW-1185">Reference proteome</keyword>
<name>A0A246K415_9SPHN</name>
<evidence type="ECO:0000259" key="2">
    <source>
        <dbReference type="Pfam" id="PF13144"/>
    </source>
</evidence>
<evidence type="ECO:0000313" key="4">
    <source>
        <dbReference type="Proteomes" id="UP000197097"/>
    </source>
</evidence>
<dbReference type="InterPro" id="IPR017585">
    <property type="entry name" value="SAF_FlgA"/>
</dbReference>
<keyword evidence="3" id="KW-0282">Flagellum</keyword>
<dbReference type="Gene3D" id="2.30.30.760">
    <property type="match status" value="1"/>
</dbReference>
<keyword evidence="3" id="KW-0966">Cell projection</keyword>
<keyword evidence="1" id="KW-0732">Signal</keyword>
<organism evidence="3 4">
    <name type="scientific">Sphingopyxis witflariensis</name>
    <dbReference type="NCBI Taxonomy" id="173675"/>
    <lineage>
        <taxon>Bacteria</taxon>
        <taxon>Pseudomonadati</taxon>
        <taxon>Pseudomonadota</taxon>
        <taxon>Alphaproteobacteria</taxon>
        <taxon>Sphingomonadales</taxon>
        <taxon>Sphingomonadaceae</taxon>
        <taxon>Sphingopyxis</taxon>
    </lineage>
</organism>
<reference evidence="3 4" key="1">
    <citation type="journal article" date="2002" name="Int. J. Syst. Evol. Microbiol.">
        <title>Sphingopyxis witflariensis sp. nov., isolated from activated sludge.</title>
        <authorList>
            <person name="Kampfer P."/>
            <person name="Witzenberger R."/>
            <person name="Denner E.B."/>
            <person name="Busse H.J."/>
            <person name="Neef A."/>
        </authorList>
    </citation>
    <scope>NUCLEOTIDE SEQUENCE [LARGE SCALE GENOMIC DNA]</scope>
    <source>
        <strain evidence="3 4">DSM 14551</strain>
    </source>
</reference>
<dbReference type="AlphaFoldDB" id="A0A246K415"/>
<proteinExistence type="predicted"/>
<dbReference type="Pfam" id="PF13144">
    <property type="entry name" value="ChapFlgA"/>
    <property type="match status" value="1"/>
</dbReference>
<protein>
    <submittedName>
        <fullName evidence="3">Flagellar protein</fullName>
    </submittedName>
</protein>
<evidence type="ECO:0000313" key="3">
    <source>
        <dbReference type="EMBL" id="OWR00323.1"/>
    </source>
</evidence>
<sequence>MYRKTSAGLAAGLLAVAIPVEAQQGHEDWQRIDALTTMVAQAMGRSATPIDRRIKLARCPEQATVTAIDGQALAVRCPSLGWRLRVPMTGPAAGSADAAPMAAAPAKPSGAPAIRRGDNVRVTIETDSYSISYAAIATQDGRIGETIALRGNDAKSMLSATVVGPGRARLDN</sequence>
<dbReference type="Proteomes" id="UP000197097">
    <property type="component" value="Unassembled WGS sequence"/>
</dbReference>
<feature type="domain" description="Flagella basal body P-ring formation protein FlgA SAF" evidence="2">
    <location>
        <begin position="111"/>
        <end position="168"/>
    </location>
</feature>
<feature type="chain" id="PRO_5012151015" evidence="1">
    <location>
        <begin position="23"/>
        <end position="172"/>
    </location>
</feature>
<dbReference type="OrthoDB" id="7408548at2"/>
<evidence type="ECO:0000256" key="1">
    <source>
        <dbReference type="SAM" id="SignalP"/>
    </source>
</evidence>
<feature type="signal peptide" evidence="1">
    <location>
        <begin position="1"/>
        <end position="22"/>
    </location>
</feature>
<keyword evidence="3" id="KW-0969">Cilium</keyword>
<dbReference type="EMBL" id="NISJ01000002">
    <property type="protein sequence ID" value="OWR00323.1"/>
    <property type="molecule type" value="Genomic_DNA"/>
</dbReference>
<accession>A0A246K415</accession>
<dbReference type="RefSeq" id="WP_088471813.1">
    <property type="nucleotide sequence ID" value="NZ_NISJ01000002.1"/>
</dbReference>